<keyword evidence="5" id="KW-0798">TonB box</keyword>
<protein>
    <submittedName>
        <fullName evidence="9">Iron complex outermembrane receptor protein</fullName>
    </submittedName>
</protein>
<dbReference type="InterPro" id="IPR036942">
    <property type="entry name" value="Beta-barrel_TonB_sf"/>
</dbReference>
<name>A0A7W5FU07_9BURK</name>
<keyword evidence="9" id="KW-0675">Receptor</keyword>
<feature type="signal peptide" evidence="6">
    <location>
        <begin position="1"/>
        <end position="23"/>
    </location>
</feature>
<comment type="caution">
    <text evidence="9">The sequence shown here is derived from an EMBL/GenBank/DDBJ whole genome shotgun (WGS) entry which is preliminary data.</text>
</comment>
<dbReference type="Pfam" id="PF07715">
    <property type="entry name" value="Plug"/>
    <property type="match status" value="1"/>
</dbReference>
<evidence type="ECO:0000259" key="8">
    <source>
        <dbReference type="Pfam" id="PF07715"/>
    </source>
</evidence>
<comment type="similarity">
    <text evidence="2 5">Belongs to the TonB-dependent receptor family.</text>
</comment>
<dbReference type="Pfam" id="PF00593">
    <property type="entry name" value="TonB_dep_Rec_b-barrel"/>
    <property type="match status" value="1"/>
</dbReference>
<dbReference type="AlphaFoldDB" id="A0A7W5FU07"/>
<feature type="chain" id="PRO_5031446674" evidence="6">
    <location>
        <begin position="24"/>
        <end position="887"/>
    </location>
</feature>
<evidence type="ECO:0000313" key="10">
    <source>
        <dbReference type="Proteomes" id="UP000541535"/>
    </source>
</evidence>
<dbReference type="EMBL" id="JACHXD010000006">
    <property type="protein sequence ID" value="MBB3119450.1"/>
    <property type="molecule type" value="Genomic_DNA"/>
</dbReference>
<feature type="domain" description="TonB-dependent receptor-like beta-barrel" evidence="7">
    <location>
        <begin position="408"/>
        <end position="852"/>
    </location>
</feature>
<feature type="domain" description="TonB-dependent receptor plug" evidence="8">
    <location>
        <begin position="54"/>
        <end position="171"/>
    </location>
</feature>
<reference evidence="9 10" key="1">
    <citation type="submission" date="2020-08" db="EMBL/GenBank/DDBJ databases">
        <title>Genomic Encyclopedia of Type Strains, Phase III (KMG-III): the genomes of soil and plant-associated and newly described type strains.</title>
        <authorList>
            <person name="Whitman W."/>
        </authorList>
    </citation>
    <scope>NUCLEOTIDE SEQUENCE [LARGE SCALE GENOMIC DNA]</scope>
    <source>
        <strain evidence="9 10">CECT 8897</strain>
    </source>
</reference>
<evidence type="ECO:0000256" key="4">
    <source>
        <dbReference type="ARBA" id="ARBA00023237"/>
    </source>
</evidence>
<evidence type="ECO:0000256" key="2">
    <source>
        <dbReference type="ARBA" id="ARBA00009810"/>
    </source>
</evidence>
<dbReference type="Gene3D" id="2.40.170.20">
    <property type="entry name" value="TonB-dependent receptor, beta-barrel domain"/>
    <property type="match status" value="1"/>
</dbReference>
<gene>
    <name evidence="9" type="ORF">FHS03_002502</name>
</gene>
<sequence length="887" mass="95469">MKRNLTPIATAVAMLAVASGAAAQTPPASPQVDESAVVTVTGVRAALAQSLNQKRNADSLVEVVTAEDVGKMPDKSVADSLQRVPGVSVATAGGSEGGFGENDRVSLKGTPSNLTLTTLNGHTVSSGDWYVSNITNGGRSVSYSMFPSELIGRITVHKSSQANLIEGGAAGNVDIETRKPLSFKKPLTLMGSVEGVYSEGAKKTDAQLSALANWKNDAGNMGVLLQVFDEKRSLRRIGQEFLAWAKVDSALAPEWVKSNPEVNGKWLSVQTGTALFEQQRERKGGMLDVQFKVSPDFSFDISGFYTRLDADNINANFMMDAGQPLSNNANLAGSGGIRPAAWTIKGDTITSISFPATCPVADCSDMGTSLQDIIARPGSYSDSKFLNLDWQWRANEQLKFKGQIGTTRGTGYARDYGYEAWLAYAGTSLTTYGLDQPATVIVPNAGSFQPRSGANFFSGWASDTKAKDKESYGQVDGEYKTPWESVPTLHFGARMAKHDRDLIWLAGTVAPAGGLAANRPSGLTTFPDSPLPNLLNKGWTFSADSMKAWGDKYVSFDTHAYQSEFKIREKASAAYVMGDLSLGPVQGNIGVRFVRTQIDVANGSPNDRWAPIETSRTYNNFLPSLNLRTDLSQNVVLRGAASRTLSRPDIGALGSLSLNDLTLAANGGNPKLTPILSNNVDAGVEWYFMPKSLLGVNVFNMHMASYVTFGSSTADFYNQSMGRVVSYTMSSAVNTKARVRGIELQYVQDLGNGFGVNANYTYADGKETGKAPRSACADLGDCNMVGTSKRSYNAGVFYENSKFSARVNYSYRSAFLNGLDRNSALYQDGIGTLSAAFNYNLTENLTLSLEGKDLNDPTLKSYATTKDRPSAFYKNGKQIFFGVRGKM</sequence>
<dbReference type="RefSeq" id="WP_183441285.1">
    <property type="nucleotide sequence ID" value="NZ_JACHXD010000006.1"/>
</dbReference>
<proteinExistence type="inferred from homology"/>
<dbReference type="InterPro" id="IPR010104">
    <property type="entry name" value="TonB_rcpt_bac"/>
</dbReference>
<evidence type="ECO:0000256" key="3">
    <source>
        <dbReference type="ARBA" id="ARBA00023136"/>
    </source>
</evidence>
<keyword evidence="3 5" id="KW-0472">Membrane</keyword>
<accession>A0A7W5FU07</accession>
<dbReference type="PANTHER" id="PTHR40980:SF3">
    <property type="entry name" value="TONB-DEPENDENT RECEPTOR-LIKE BETA-BARREL DOMAIN-CONTAINING PROTEIN"/>
    <property type="match status" value="1"/>
</dbReference>
<keyword evidence="10" id="KW-1185">Reference proteome</keyword>
<dbReference type="GO" id="GO:0009279">
    <property type="term" value="C:cell outer membrane"/>
    <property type="evidence" value="ECO:0007669"/>
    <property type="project" value="UniProtKB-SubCell"/>
</dbReference>
<dbReference type="PANTHER" id="PTHR40980">
    <property type="entry name" value="PLUG DOMAIN-CONTAINING PROTEIN"/>
    <property type="match status" value="1"/>
</dbReference>
<dbReference type="NCBIfam" id="TIGR01782">
    <property type="entry name" value="TonB-Xanth-Caul"/>
    <property type="match status" value="1"/>
</dbReference>
<dbReference type="InterPro" id="IPR000531">
    <property type="entry name" value="Beta-barrel_TonB"/>
</dbReference>
<evidence type="ECO:0000256" key="1">
    <source>
        <dbReference type="ARBA" id="ARBA00004442"/>
    </source>
</evidence>
<evidence type="ECO:0000256" key="5">
    <source>
        <dbReference type="RuleBase" id="RU003357"/>
    </source>
</evidence>
<evidence type="ECO:0000256" key="6">
    <source>
        <dbReference type="SAM" id="SignalP"/>
    </source>
</evidence>
<dbReference type="CDD" id="cd01347">
    <property type="entry name" value="ligand_gated_channel"/>
    <property type="match status" value="1"/>
</dbReference>
<dbReference type="InterPro" id="IPR037066">
    <property type="entry name" value="Plug_dom_sf"/>
</dbReference>
<dbReference type="SUPFAM" id="SSF56935">
    <property type="entry name" value="Porins"/>
    <property type="match status" value="1"/>
</dbReference>
<dbReference type="Gene3D" id="2.170.130.10">
    <property type="entry name" value="TonB-dependent receptor, plug domain"/>
    <property type="match status" value="1"/>
</dbReference>
<comment type="subcellular location">
    <subcellularLocation>
        <location evidence="1 5">Cell outer membrane</location>
    </subcellularLocation>
</comment>
<dbReference type="InterPro" id="IPR012910">
    <property type="entry name" value="Plug_dom"/>
</dbReference>
<dbReference type="Proteomes" id="UP000541535">
    <property type="component" value="Unassembled WGS sequence"/>
</dbReference>
<keyword evidence="4" id="KW-0998">Cell outer membrane</keyword>
<evidence type="ECO:0000259" key="7">
    <source>
        <dbReference type="Pfam" id="PF00593"/>
    </source>
</evidence>
<evidence type="ECO:0000313" key="9">
    <source>
        <dbReference type="EMBL" id="MBB3119450.1"/>
    </source>
</evidence>
<organism evidence="9 10">
    <name type="scientific">Pseudoduganella violacea</name>
    <dbReference type="NCBI Taxonomy" id="1715466"/>
    <lineage>
        <taxon>Bacteria</taxon>
        <taxon>Pseudomonadati</taxon>
        <taxon>Pseudomonadota</taxon>
        <taxon>Betaproteobacteria</taxon>
        <taxon>Burkholderiales</taxon>
        <taxon>Oxalobacteraceae</taxon>
        <taxon>Telluria group</taxon>
        <taxon>Pseudoduganella</taxon>
    </lineage>
</organism>
<keyword evidence="6" id="KW-0732">Signal</keyword>